<dbReference type="AlphaFoldDB" id="A0A7G7G2W1"/>
<keyword evidence="1" id="KW-0472">Membrane</keyword>
<evidence type="ECO:0000313" key="2">
    <source>
        <dbReference type="EMBL" id="QNF31495.1"/>
    </source>
</evidence>
<reference evidence="2 3" key="1">
    <citation type="journal article" date="2018" name="Int. J. Syst. Evol. Microbiol.">
        <title>Adhaeribacter swui sp. nov., isolated from wet mud.</title>
        <authorList>
            <person name="Kim D.U."/>
            <person name="Kim K.W."/>
            <person name="Kang M.S."/>
            <person name="Kim J.Y."/>
            <person name="Jang J.H."/>
            <person name="Kim M.K."/>
        </authorList>
    </citation>
    <scope>NUCLEOTIDE SEQUENCE [LARGE SCALE GENOMIC DNA]</scope>
    <source>
        <strain evidence="2 3">KCTC 52873</strain>
    </source>
</reference>
<keyword evidence="1" id="KW-1133">Transmembrane helix</keyword>
<dbReference type="Proteomes" id="UP000515237">
    <property type="component" value="Chromosome"/>
</dbReference>
<name>A0A7G7G2W1_9BACT</name>
<evidence type="ECO:0000313" key="3">
    <source>
        <dbReference type="Proteomes" id="UP000515237"/>
    </source>
</evidence>
<dbReference type="KEGG" id="aswu:HUW51_01675"/>
<organism evidence="2 3">
    <name type="scientific">Adhaeribacter swui</name>
    <dbReference type="NCBI Taxonomy" id="2086471"/>
    <lineage>
        <taxon>Bacteria</taxon>
        <taxon>Pseudomonadati</taxon>
        <taxon>Bacteroidota</taxon>
        <taxon>Cytophagia</taxon>
        <taxon>Cytophagales</taxon>
        <taxon>Hymenobacteraceae</taxon>
        <taxon>Adhaeribacter</taxon>
    </lineage>
</organism>
<feature type="transmembrane region" description="Helical" evidence="1">
    <location>
        <begin position="74"/>
        <end position="92"/>
    </location>
</feature>
<sequence length="150" mass="16968">MIEEYYPEKGYSSNCLTLTPESLEIKHQGHRYVLPFNTIADIQLTHIKLLFYYLAGGFTFTLSLMAVLGNLLAPLPGIFLVILGATLFFIGWRGKISLQISTTSNDYVFWFSGSYAPFLNFINLARHRIITYQSVESEPPESSNASPNFE</sequence>
<keyword evidence="1" id="KW-0812">Transmembrane</keyword>
<accession>A0A7G7G2W1</accession>
<feature type="transmembrane region" description="Helical" evidence="1">
    <location>
        <begin position="49"/>
        <end position="68"/>
    </location>
</feature>
<evidence type="ECO:0000256" key="1">
    <source>
        <dbReference type="SAM" id="Phobius"/>
    </source>
</evidence>
<proteinExistence type="predicted"/>
<gene>
    <name evidence="2" type="ORF">HUW51_01675</name>
</gene>
<keyword evidence="3" id="KW-1185">Reference proteome</keyword>
<dbReference type="RefSeq" id="WP_185272269.1">
    <property type="nucleotide sequence ID" value="NZ_CP055156.1"/>
</dbReference>
<dbReference type="EMBL" id="CP055156">
    <property type="protein sequence ID" value="QNF31495.1"/>
    <property type="molecule type" value="Genomic_DNA"/>
</dbReference>
<protein>
    <submittedName>
        <fullName evidence="2">Uncharacterized protein</fullName>
    </submittedName>
</protein>